<dbReference type="EC" id="5.6.2.3" evidence="1"/>
<comment type="similarity">
    <text evidence="1">Belongs to the helicase family.</text>
</comment>
<keyword evidence="1" id="KW-0067">ATP-binding</keyword>
<dbReference type="InterPro" id="IPR027417">
    <property type="entry name" value="P-loop_NTPase"/>
</dbReference>
<accession>A0A820EHX6</accession>
<dbReference type="GO" id="GO:0006281">
    <property type="term" value="P:DNA repair"/>
    <property type="evidence" value="ECO:0007669"/>
    <property type="project" value="UniProtKB-KW"/>
</dbReference>
<keyword evidence="4" id="KW-1185">Reference proteome</keyword>
<dbReference type="Proteomes" id="UP000663866">
    <property type="component" value="Unassembled WGS sequence"/>
</dbReference>
<protein>
    <recommendedName>
        <fullName evidence="1">ATP-dependent DNA helicase</fullName>
        <ecNumber evidence="1">5.6.2.3</ecNumber>
    </recommendedName>
</protein>
<evidence type="ECO:0000313" key="3">
    <source>
        <dbReference type="EMBL" id="CAF4246595.1"/>
    </source>
</evidence>
<dbReference type="EMBL" id="CAJOBG010008568">
    <property type="protein sequence ID" value="CAF4246595.1"/>
    <property type="molecule type" value="Genomic_DNA"/>
</dbReference>
<keyword evidence="1" id="KW-0347">Helicase</keyword>
<dbReference type="GO" id="GO:0006310">
    <property type="term" value="P:DNA recombination"/>
    <property type="evidence" value="ECO:0007669"/>
    <property type="project" value="UniProtKB-KW"/>
</dbReference>
<feature type="non-terminal residue" evidence="3">
    <location>
        <position position="445"/>
    </location>
</feature>
<proteinExistence type="inferred from homology"/>
<dbReference type="Pfam" id="PF05970">
    <property type="entry name" value="PIF1"/>
    <property type="match status" value="1"/>
</dbReference>
<keyword evidence="1" id="KW-0233">DNA recombination</keyword>
<dbReference type="AlphaFoldDB" id="A0A820EHX6"/>
<evidence type="ECO:0000259" key="2">
    <source>
        <dbReference type="Pfam" id="PF05970"/>
    </source>
</evidence>
<keyword evidence="1" id="KW-0378">Hydrolase</keyword>
<dbReference type="GO" id="GO:0043139">
    <property type="term" value="F:5'-3' DNA helicase activity"/>
    <property type="evidence" value="ECO:0007669"/>
    <property type="project" value="UniProtKB-EC"/>
</dbReference>
<comment type="cofactor">
    <cofactor evidence="1">
        <name>Mg(2+)</name>
        <dbReference type="ChEBI" id="CHEBI:18420"/>
    </cofactor>
</comment>
<organism evidence="3 4">
    <name type="scientific">Rotaria magnacalcarata</name>
    <dbReference type="NCBI Taxonomy" id="392030"/>
    <lineage>
        <taxon>Eukaryota</taxon>
        <taxon>Metazoa</taxon>
        <taxon>Spiralia</taxon>
        <taxon>Gnathifera</taxon>
        <taxon>Rotifera</taxon>
        <taxon>Eurotatoria</taxon>
        <taxon>Bdelloidea</taxon>
        <taxon>Philodinida</taxon>
        <taxon>Philodinidae</taxon>
        <taxon>Rotaria</taxon>
    </lineage>
</organism>
<keyword evidence="1" id="KW-0227">DNA damage</keyword>
<dbReference type="PANTHER" id="PTHR47642:SF5">
    <property type="entry name" value="ATP-DEPENDENT DNA HELICASE"/>
    <property type="match status" value="1"/>
</dbReference>
<comment type="catalytic activity">
    <reaction evidence="1">
        <text>ATP + H2O = ADP + phosphate + H(+)</text>
        <dbReference type="Rhea" id="RHEA:13065"/>
        <dbReference type="ChEBI" id="CHEBI:15377"/>
        <dbReference type="ChEBI" id="CHEBI:15378"/>
        <dbReference type="ChEBI" id="CHEBI:30616"/>
        <dbReference type="ChEBI" id="CHEBI:43474"/>
        <dbReference type="ChEBI" id="CHEBI:456216"/>
        <dbReference type="EC" id="5.6.2.3"/>
    </reaction>
</comment>
<dbReference type="PANTHER" id="PTHR47642">
    <property type="entry name" value="ATP-DEPENDENT DNA HELICASE"/>
    <property type="match status" value="1"/>
</dbReference>
<sequence>MIVTSHLDDENQIHTGSADNQLLMCVPGCGGTGKSQLIRAITQYFQLTKRGKMLRKLAPTSIAAAEIDGLTIHSFLGESRKNSKKKQTRTFRPGDTKLENEWRHVKYLIIDEISMVGLSLLARLNRIVKTAKHINSDIPFGVLDRPLYHSCTSSEQITERQIDMQCAQKLISQMNCVVELSQQMRTEDLRYLELLNRLRSGQSTIEDYQLLCTRIIGNPKLQASLRQKPWNEAPILVFRNTLRTQINNRAVLNKAMEMGLRPMLCVAQDYFQGKIIDDLPLRKTILELPDNKTEHLPGYLPLVPGMPVLLTENVATELGLSNGTRGIFHQLVYEESSADIQFQDKNFPTNTKFITQPKYALVEFLNCKLDSELAELQAKIIPIPISEQTFLFDVKELLAENVAKVAKINKETTKILIKRKALPLIPAYSMTTHKSQGQTLGKIII</sequence>
<dbReference type="GO" id="GO:0005524">
    <property type="term" value="F:ATP binding"/>
    <property type="evidence" value="ECO:0007669"/>
    <property type="project" value="UniProtKB-KW"/>
</dbReference>
<dbReference type="InterPro" id="IPR051055">
    <property type="entry name" value="PIF1_helicase"/>
</dbReference>
<gene>
    <name evidence="3" type="ORF">OVN521_LOCUS28792</name>
</gene>
<keyword evidence="1" id="KW-0234">DNA repair</keyword>
<dbReference type="GO" id="GO:0000723">
    <property type="term" value="P:telomere maintenance"/>
    <property type="evidence" value="ECO:0007669"/>
    <property type="project" value="InterPro"/>
</dbReference>
<dbReference type="GO" id="GO:0016787">
    <property type="term" value="F:hydrolase activity"/>
    <property type="evidence" value="ECO:0007669"/>
    <property type="project" value="UniProtKB-KW"/>
</dbReference>
<reference evidence="3" key="1">
    <citation type="submission" date="2021-02" db="EMBL/GenBank/DDBJ databases">
        <authorList>
            <person name="Nowell W R."/>
        </authorList>
    </citation>
    <scope>NUCLEOTIDE SEQUENCE</scope>
</reference>
<dbReference type="Gene3D" id="3.40.50.300">
    <property type="entry name" value="P-loop containing nucleotide triphosphate hydrolases"/>
    <property type="match status" value="1"/>
</dbReference>
<name>A0A820EHX6_9BILA</name>
<evidence type="ECO:0000313" key="4">
    <source>
        <dbReference type="Proteomes" id="UP000663866"/>
    </source>
</evidence>
<feature type="domain" description="DNA helicase Pif1-like DEAD-box helicase" evidence="2">
    <location>
        <begin position="19"/>
        <end position="141"/>
    </location>
</feature>
<dbReference type="SUPFAM" id="SSF52540">
    <property type="entry name" value="P-loop containing nucleoside triphosphate hydrolases"/>
    <property type="match status" value="2"/>
</dbReference>
<evidence type="ECO:0000256" key="1">
    <source>
        <dbReference type="RuleBase" id="RU363044"/>
    </source>
</evidence>
<dbReference type="InterPro" id="IPR010285">
    <property type="entry name" value="DNA_helicase_pif1-like_DEAD"/>
</dbReference>
<comment type="caution">
    <text evidence="3">The sequence shown here is derived from an EMBL/GenBank/DDBJ whole genome shotgun (WGS) entry which is preliminary data.</text>
</comment>
<keyword evidence="1" id="KW-0547">Nucleotide-binding</keyword>